<organism evidence="1 2">
    <name type="scientific">Platysternon megacephalum</name>
    <name type="common">big-headed turtle</name>
    <dbReference type="NCBI Taxonomy" id="55544"/>
    <lineage>
        <taxon>Eukaryota</taxon>
        <taxon>Metazoa</taxon>
        <taxon>Chordata</taxon>
        <taxon>Craniata</taxon>
        <taxon>Vertebrata</taxon>
        <taxon>Euteleostomi</taxon>
        <taxon>Archelosauria</taxon>
        <taxon>Testudinata</taxon>
        <taxon>Testudines</taxon>
        <taxon>Cryptodira</taxon>
        <taxon>Durocryptodira</taxon>
        <taxon>Testudinoidea</taxon>
        <taxon>Platysternidae</taxon>
        <taxon>Platysternon</taxon>
    </lineage>
</organism>
<keyword evidence="2" id="KW-1185">Reference proteome</keyword>
<evidence type="ECO:0000313" key="1">
    <source>
        <dbReference type="EMBL" id="TFK15987.1"/>
    </source>
</evidence>
<dbReference type="Proteomes" id="UP000297703">
    <property type="component" value="Unassembled WGS sequence"/>
</dbReference>
<sequence>MPCRVAATAFQLICSFSPLLIGIDRLLLQEWKYLSFGRWFISSSRNQVDTICSRRQTYFHLQRMIENEASEVEMHPSPSTWIQIQIQIFLEFRVFELTVLVSDHPKKDLLKKGAQVCFAYINATIPYGNHSQAEVILLLQKTAFYIQLMFMERMIFFKQ</sequence>
<accession>A0A4D9EZA6</accession>
<reference evidence="1 2" key="2">
    <citation type="submission" date="2019-04" db="EMBL/GenBank/DDBJ databases">
        <title>The genome sequence of big-headed turtle.</title>
        <authorList>
            <person name="Gong S."/>
        </authorList>
    </citation>
    <scope>NUCLEOTIDE SEQUENCE [LARGE SCALE GENOMIC DNA]</scope>
    <source>
        <strain evidence="1">DO16091913</strain>
        <tissue evidence="1">Muscle</tissue>
    </source>
</reference>
<evidence type="ECO:0000313" key="2">
    <source>
        <dbReference type="Proteomes" id="UP000297703"/>
    </source>
</evidence>
<name>A0A4D9EZA6_9SAUR</name>
<dbReference type="EMBL" id="QXTE01000002">
    <property type="protein sequence ID" value="TFK15987.1"/>
    <property type="molecule type" value="Genomic_DNA"/>
</dbReference>
<proteinExistence type="predicted"/>
<reference evidence="1 2" key="1">
    <citation type="submission" date="2019-04" db="EMBL/GenBank/DDBJ databases">
        <title>Draft genome of the big-headed turtle Platysternon megacephalum.</title>
        <authorList>
            <person name="Gong S."/>
        </authorList>
    </citation>
    <scope>NUCLEOTIDE SEQUENCE [LARGE SCALE GENOMIC DNA]</scope>
    <source>
        <strain evidence="1">DO16091913</strain>
        <tissue evidence="1">Muscle</tissue>
    </source>
</reference>
<gene>
    <name evidence="1" type="ORF">DR999_PMT00397</name>
</gene>
<comment type="caution">
    <text evidence="1">The sequence shown here is derived from an EMBL/GenBank/DDBJ whole genome shotgun (WGS) entry which is preliminary data.</text>
</comment>
<protein>
    <submittedName>
        <fullName evidence="1">Conserved oligomeric Golgi complex subunit 3</fullName>
    </submittedName>
</protein>
<dbReference type="AlphaFoldDB" id="A0A4D9EZA6"/>